<keyword evidence="2" id="KW-1185">Reference proteome</keyword>
<comment type="caution">
    <text evidence="1">The sequence shown here is derived from an EMBL/GenBank/DDBJ whole genome shotgun (WGS) entry which is preliminary data.</text>
</comment>
<dbReference type="Proteomes" id="UP000019335">
    <property type="component" value="Unassembled WGS sequence"/>
</dbReference>
<sequence>MASLIEHEGYKPRGAWRISCRNNSLVRKQQYKAWLIGLIGCFLLGALNNILENVKPVPESISYPDDIKRGLLVKSTTETPNLSDRTLIIYTIHPDASSLDTTNRENLQFFLTVGLENLGTWVDTIMVVTASPVADTSVDKASHDINSILKEHGVRVIWREEDCIGCSGFVGRTGDESIGTNGRLGNDSVDTLLGQTSELFEKYKYFVFLDSSMRGPFLPRYMYSQHVKKKMKNSSHPNLEPWTNLFTNRLSPQVKLVGCTISCEDEMHVQAPVWATDRTGLQILMKSGALNCATDLFTARYQLPHS</sequence>
<proteinExistence type="predicted"/>
<evidence type="ECO:0000313" key="1">
    <source>
        <dbReference type="EMBL" id="EWM20161.1"/>
    </source>
</evidence>
<dbReference type="AlphaFoldDB" id="W7TIQ9"/>
<gene>
    <name evidence="1" type="ORF">Naga_101412g1</name>
</gene>
<protein>
    <submittedName>
        <fullName evidence="1">Uncharacterized protein</fullName>
    </submittedName>
</protein>
<organism evidence="1 2">
    <name type="scientific">Nannochloropsis gaditana</name>
    <dbReference type="NCBI Taxonomy" id="72520"/>
    <lineage>
        <taxon>Eukaryota</taxon>
        <taxon>Sar</taxon>
        <taxon>Stramenopiles</taxon>
        <taxon>Ochrophyta</taxon>
        <taxon>Eustigmatophyceae</taxon>
        <taxon>Eustigmatales</taxon>
        <taxon>Monodopsidaceae</taxon>
        <taxon>Nannochloropsis</taxon>
    </lineage>
</organism>
<name>W7TIQ9_9STRA</name>
<evidence type="ECO:0000313" key="2">
    <source>
        <dbReference type="Proteomes" id="UP000019335"/>
    </source>
</evidence>
<dbReference type="OrthoDB" id="526941at2759"/>
<dbReference type="EMBL" id="AZIL01003298">
    <property type="protein sequence ID" value="EWM20161.1"/>
    <property type="molecule type" value="Genomic_DNA"/>
</dbReference>
<accession>W7TIQ9</accession>
<reference evidence="1 2" key="1">
    <citation type="journal article" date="2014" name="Mol. Plant">
        <title>Chromosome Scale Genome Assembly and Transcriptome Profiling of Nannochloropsis gaditana in Nitrogen Depletion.</title>
        <authorList>
            <person name="Corteggiani Carpinelli E."/>
            <person name="Telatin A."/>
            <person name="Vitulo N."/>
            <person name="Forcato C."/>
            <person name="D'Angelo M."/>
            <person name="Schiavon R."/>
            <person name="Vezzi A."/>
            <person name="Giacometti G.M."/>
            <person name="Morosinotto T."/>
            <person name="Valle G."/>
        </authorList>
    </citation>
    <scope>NUCLEOTIDE SEQUENCE [LARGE SCALE GENOMIC DNA]</scope>
    <source>
        <strain evidence="1 2">B-31</strain>
    </source>
</reference>